<proteinExistence type="predicted"/>
<protein>
    <submittedName>
        <fullName evidence="3">Uncharacterized protein</fullName>
    </submittedName>
</protein>
<dbReference type="AlphaFoldDB" id="A0A327K4L7"/>
<reference evidence="3 4" key="1">
    <citation type="submission" date="2017-07" db="EMBL/GenBank/DDBJ databases">
        <title>Draft Genome Sequences of Select Purple Nonsulfur Bacteria.</title>
        <authorList>
            <person name="Lasarre B."/>
            <person name="Mckinlay J.B."/>
        </authorList>
    </citation>
    <scope>NUCLEOTIDE SEQUENCE [LARGE SCALE GENOMIC DNA]</scope>
    <source>
        <strain evidence="3 4">DSM 11907</strain>
    </source>
</reference>
<feature type="transmembrane region" description="Helical" evidence="2">
    <location>
        <begin position="6"/>
        <end position="26"/>
    </location>
</feature>
<dbReference type="OrthoDB" id="9924555at2"/>
<dbReference type="Proteomes" id="UP000248863">
    <property type="component" value="Unassembled WGS sequence"/>
</dbReference>
<keyword evidence="2" id="KW-0812">Transmembrane</keyword>
<keyword evidence="2" id="KW-1133">Transmembrane helix</keyword>
<gene>
    <name evidence="3" type="ORF">CH338_27840</name>
</gene>
<organism evidence="3 4">
    <name type="scientific">Rhodoplanes elegans</name>
    <dbReference type="NCBI Taxonomy" id="29408"/>
    <lineage>
        <taxon>Bacteria</taxon>
        <taxon>Pseudomonadati</taxon>
        <taxon>Pseudomonadota</taxon>
        <taxon>Alphaproteobacteria</taxon>
        <taxon>Hyphomicrobiales</taxon>
        <taxon>Nitrobacteraceae</taxon>
        <taxon>Rhodoplanes</taxon>
    </lineage>
</organism>
<evidence type="ECO:0000313" key="3">
    <source>
        <dbReference type="EMBL" id="RAI30358.1"/>
    </source>
</evidence>
<evidence type="ECO:0000256" key="2">
    <source>
        <dbReference type="SAM" id="Phobius"/>
    </source>
</evidence>
<feature type="compositionally biased region" description="Basic and acidic residues" evidence="1">
    <location>
        <begin position="55"/>
        <end position="72"/>
    </location>
</feature>
<evidence type="ECO:0000256" key="1">
    <source>
        <dbReference type="SAM" id="MobiDB-lite"/>
    </source>
</evidence>
<dbReference type="RefSeq" id="WP_111360288.1">
    <property type="nucleotide sequence ID" value="NZ_NPEU01000625.1"/>
</dbReference>
<evidence type="ECO:0000313" key="4">
    <source>
        <dbReference type="Proteomes" id="UP000248863"/>
    </source>
</evidence>
<accession>A0A327K4L7</accession>
<keyword evidence="2" id="KW-0472">Membrane</keyword>
<keyword evidence="4" id="KW-1185">Reference proteome</keyword>
<comment type="caution">
    <text evidence="3">The sequence shown here is derived from an EMBL/GenBank/DDBJ whole genome shotgun (WGS) entry which is preliminary data.</text>
</comment>
<dbReference type="EMBL" id="NPEU01000625">
    <property type="protein sequence ID" value="RAI30358.1"/>
    <property type="molecule type" value="Genomic_DNA"/>
</dbReference>
<feature type="region of interest" description="Disordered" evidence="1">
    <location>
        <begin position="27"/>
        <end position="72"/>
    </location>
</feature>
<name>A0A327K4L7_9BRAD</name>
<sequence length="72" mass="7823">MVQENFGVILALTLIIVPTVGALLMGNAGRSHTSYRPAFAGGRGRDDDHDTDEGEPNRGHPVRDVGRNPDRR</sequence>